<dbReference type="InterPro" id="IPR016208">
    <property type="entry name" value="Ald_Oxase/xanthine_DH-like"/>
</dbReference>
<dbReference type="RefSeq" id="XP_023932387.1">
    <property type="nucleotide sequence ID" value="XM_024076619.1"/>
</dbReference>
<evidence type="ECO:0000256" key="20">
    <source>
        <dbReference type="PIRSR" id="PIRSR000127-3"/>
    </source>
</evidence>
<dbReference type="Pfam" id="PF20256">
    <property type="entry name" value="MoCoBD_2"/>
    <property type="match status" value="1"/>
</dbReference>
<feature type="active site" description="Proton acceptor" evidence="18">
    <location>
        <position position="1212"/>
    </location>
</feature>
<dbReference type="InterPro" id="IPR036683">
    <property type="entry name" value="CO_DH_flav_C_dom_sf"/>
</dbReference>
<feature type="binding site" evidence="20">
    <location>
        <position position="1028"/>
    </location>
    <ligand>
        <name>Mo-molybdopterin</name>
        <dbReference type="ChEBI" id="CHEBI:71302"/>
    </ligand>
    <ligandPart>
        <name>Mo</name>
        <dbReference type="ChEBI" id="CHEBI:28685"/>
    </ligandPart>
</feature>
<feature type="binding site" evidence="19">
    <location>
        <position position="863"/>
    </location>
    <ligand>
        <name>substrate</name>
    </ligand>
</feature>
<dbReference type="InterPro" id="IPR002888">
    <property type="entry name" value="2Fe-2S-bd"/>
</dbReference>
<feature type="binding site" evidence="20">
    <location>
        <position position="116"/>
    </location>
    <ligand>
        <name>[2Fe-2S] cluster</name>
        <dbReference type="ChEBI" id="CHEBI:190135"/>
        <label>2</label>
    </ligand>
</feature>
<dbReference type="InterPro" id="IPR016167">
    <property type="entry name" value="FAD-bd_PCMH_sub1"/>
</dbReference>
<dbReference type="SUPFAM" id="SSF56176">
    <property type="entry name" value="FAD-binding/transporter-associated domain-like"/>
    <property type="match status" value="1"/>
</dbReference>
<dbReference type="FunFam" id="3.30.43.10:FF:000001">
    <property type="entry name" value="Xanthine dehydrogenase/oxidase"/>
    <property type="match status" value="1"/>
</dbReference>
<comment type="subcellular location">
    <subcellularLocation>
        <location evidence="2">Peroxisome</location>
    </subcellularLocation>
</comment>
<dbReference type="GO" id="GO:0005777">
    <property type="term" value="C:peroxisome"/>
    <property type="evidence" value="ECO:0007669"/>
    <property type="project" value="UniProtKB-SubCell"/>
</dbReference>
<dbReference type="GO" id="GO:0006145">
    <property type="term" value="P:purine nucleobase catabolic process"/>
    <property type="evidence" value="ECO:0007669"/>
    <property type="project" value="UniProtKB-ARBA"/>
</dbReference>
<gene>
    <name evidence="24" type="primary">LOC112042293</name>
</gene>
<evidence type="ECO:0000313" key="24">
    <source>
        <dbReference type="RefSeq" id="XP_023932387.1"/>
    </source>
</evidence>
<keyword evidence="11 20" id="KW-0408">Iron</keyword>
<evidence type="ECO:0000256" key="3">
    <source>
        <dbReference type="ARBA" id="ARBA00006849"/>
    </source>
</evidence>
<dbReference type="OrthoDB" id="8300278at2759"/>
<dbReference type="InterPro" id="IPR036856">
    <property type="entry name" value="Ald_Oxase/Xan_DH_a/b_sf"/>
</dbReference>
<dbReference type="SUPFAM" id="SSF47741">
    <property type="entry name" value="CO dehydrogenase ISP C-domain like"/>
    <property type="match status" value="1"/>
</dbReference>
<feature type="binding site" evidence="20">
    <location>
        <position position="51"/>
    </location>
    <ligand>
        <name>[2Fe-2S] cluster</name>
        <dbReference type="ChEBI" id="CHEBI:190135"/>
        <label>1</label>
    </ligand>
</feature>
<reference evidence="24" key="1">
    <citation type="submission" date="2025-08" db="UniProtKB">
        <authorList>
            <consortium name="RefSeq"/>
        </authorList>
    </citation>
    <scope>IDENTIFICATION</scope>
    <source>
        <tissue evidence="24">Gonads</tissue>
    </source>
</reference>
<dbReference type="InterPro" id="IPR012675">
    <property type="entry name" value="Beta-grasp_dom_sf"/>
</dbReference>
<dbReference type="Pfam" id="PF02738">
    <property type="entry name" value="MoCoBD_1"/>
    <property type="match status" value="1"/>
</dbReference>
<feature type="binding site" evidence="20">
    <location>
        <position position="717"/>
    </location>
    <ligand>
        <name>Mo-molybdopterin</name>
        <dbReference type="ChEBI" id="CHEBI:71302"/>
    </ligand>
    <ligandPart>
        <name>Mo</name>
        <dbReference type="ChEBI" id="CHEBI:28685"/>
    </ligandPart>
</feature>
<feature type="binding site" evidence="20">
    <location>
        <position position="748"/>
    </location>
    <ligand>
        <name>Mo-molybdopterin</name>
        <dbReference type="ChEBI" id="CHEBI:71302"/>
    </ligand>
    <ligandPart>
        <name>Mo</name>
        <dbReference type="ChEBI" id="CHEBI:28685"/>
    </ligandPart>
</feature>
<dbReference type="InterPro" id="IPR002346">
    <property type="entry name" value="Mopterin_DH_FAD-bd"/>
</dbReference>
<dbReference type="Pfam" id="PF00111">
    <property type="entry name" value="Fer2"/>
    <property type="match status" value="1"/>
</dbReference>
<feature type="binding site" evidence="19">
    <location>
        <position position="752"/>
    </location>
    <ligand>
        <name>substrate</name>
    </ligand>
</feature>
<evidence type="ECO:0000256" key="1">
    <source>
        <dbReference type="ARBA" id="ARBA00001974"/>
    </source>
</evidence>
<dbReference type="InterPro" id="IPR000674">
    <property type="entry name" value="Ald_Oxase/Xan_DH_a/b"/>
</dbReference>
<keyword evidence="9 19" id="KW-0274">FAD</keyword>
<keyword evidence="7 20" id="KW-0001">2Fe-2S</keyword>
<evidence type="ECO:0000256" key="13">
    <source>
        <dbReference type="ARBA" id="ARBA00023027"/>
    </source>
</evidence>
<comment type="cofactor">
    <cofactor evidence="20">
        <name>[2Fe-2S] cluster</name>
        <dbReference type="ChEBI" id="CHEBI:190135"/>
    </cofactor>
    <text evidence="20">Binds 2 [2Fe-2S] clusters.</text>
</comment>
<evidence type="ECO:0000256" key="7">
    <source>
        <dbReference type="ARBA" id="ARBA00022714"/>
    </source>
</evidence>
<feature type="binding site" evidence="20">
    <location>
        <position position="43"/>
    </location>
    <ligand>
        <name>[2Fe-2S] cluster</name>
        <dbReference type="ChEBI" id="CHEBI:190135"/>
        <label>1</label>
    </ligand>
</feature>
<feature type="binding site" evidence="19">
    <location>
        <begin position="251"/>
        <end position="258"/>
    </location>
    <ligand>
        <name>FAD</name>
        <dbReference type="ChEBI" id="CHEBI:57692"/>
    </ligand>
</feature>
<evidence type="ECO:0000259" key="22">
    <source>
        <dbReference type="PROSITE" id="PS51387"/>
    </source>
</evidence>
<evidence type="ECO:0000256" key="16">
    <source>
        <dbReference type="ARBA" id="ARBA00049017"/>
    </source>
</evidence>
<comment type="catalytic activity">
    <reaction evidence="17">
        <text>hypoxanthine + NAD(+) + H2O = xanthine + NADH + H(+)</text>
        <dbReference type="Rhea" id="RHEA:24670"/>
        <dbReference type="ChEBI" id="CHEBI:15377"/>
        <dbReference type="ChEBI" id="CHEBI:15378"/>
        <dbReference type="ChEBI" id="CHEBI:17368"/>
        <dbReference type="ChEBI" id="CHEBI:17712"/>
        <dbReference type="ChEBI" id="CHEBI:57540"/>
        <dbReference type="ChEBI" id="CHEBI:57945"/>
        <dbReference type="EC" id="1.17.1.4"/>
    </reaction>
</comment>
<dbReference type="GeneID" id="112042293"/>
<evidence type="ECO:0000256" key="9">
    <source>
        <dbReference type="ARBA" id="ARBA00022827"/>
    </source>
</evidence>
<organism evidence="23 24">
    <name type="scientific">Lingula anatina</name>
    <name type="common">Brachiopod</name>
    <name type="synonym">Lingula unguis</name>
    <dbReference type="NCBI Taxonomy" id="7574"/>
    <lineage>
        <taxon>Eukaryota</taxon>
        <taxon>Metazoa</taxon>
        <taxon>Spiralia</taxon>
        <taxon>Lophotrochozoa</taxon>
        <taxon>Brachiopoda</taxon>
        <taxon>Linguliformea</taxon>
        <taxon>Lingulata</taxon>
        <taxon>Lingulida</taxon>
        <taxon>Linguloidea</taxon>
        <taxon>Lingulidae</taxon>
        <taxon>Lingula</taxon>
    </lineage>
</organism>
<keyword evidence="13" id="KW-0520">NAD</keyword>
<proteinExistence type="inferred from homology"/>
<evidence type="ECO:0000256" key="15">
    <source>
        <dbReference type="ARBA" id="ARBA00034078"/>
    </source>
</evidence>
<dbReference type="SMART" id="SM01008">
    <property type="entry name" value="Ald_Xan_dh_C"/>
    <property type="match status" value="1"/>
</dbReference>
<feature type="domain" description="2Fe-2S ferredoxin-type" evidence="21">
    <location>
        <begin position="4"/>
        <end position="91"/>
    </location>
</feature>
<dbReference type="GO" id="GO:0051537">
    <property type="term" value="F:2 iron, 2 sulfur cluster binding"/>
    <property type="evidence" value="ECO:0007669"/>
    <property type="project" value="UniProtKB-KW"/>
</dbReference>
<dbReference type="Pfam" id="PF03450">
    <property type="entry name" value="CO_deh_flav_C"/>
    <property type="match status" value="1"/>
</dbReference>
<dbReference type="InterPro" id="IPR036318">
    <property type="entry name" value="FAD-bd_PCMH-like_sf"/>
</dbReference>
<comment type="cofactor">
    <cofactor evidence="15">
        <name>[2Fe-2S] cluster</name>
        <dbReference type="ChEBI" id="CHEBI:190135"/>
    </cofactor>
</comment>
<dbReference type="SUPFAM" id="SSF55447">
    <property type="entry name" value="CO dehydrogenase flavoprotein C-terminal domain-like"/>
    <property type="match status" value="1"/>
</dbReference>
<dbReference type="GO" id="GO:0004854">
    <property type="term" value="F:xanthine dehydrogenase activity"/>
    <property type="evidence" value="ECO:0007669"/>
    <property type="project" value="UniProtKB-EC"/>
</dbReference>
<protein>
    <recommendedName>
        <fullName evidence="4">xanthine dehydrogenase</fullName>
        <ecNumber evidence="4">1.17.1.4</ecNumber>
    </recommendedName>
</protein>
<comment type="cofactor">
    <cofactor evidence="20">
        <name>Mo-molybdopterin</name>
        <dbReference type="ChEBI" id="CHEBI:71302"/>
    </cofactor>
    <text evidence="20">Binds 1 Mo-molybdopterin (Mo-MPT) cofactor per subunit.</text>
</comment>
<feature type="binding site" evidence="20">
    <location>
        <position position="861"/>
    </location>
    <ligand>
        <name>Mo-molybdopterin</name>
        <dbReference type="ChEBI" id="CHEBI:71302"/>
    </ligand>
    <ligandPart>
        <name>Mo</name>
        <dbReference type="ChEBI" id="CHEBI:28685"/>
    </ligandPart>
</feature>
<evidence type="ECO:0000256" key="14">
    <source>
        <dbReference type="ARBA" id="ARBA00023140"/>
    </source>
</evidence>
<dbReference type="Pfam" id="PF00941">
    <property type="entry name" value="FAD_binding_5"/>
    <property type="match status" value="1"/>
</dbReference>
<dbReference type="PIRSF" id="PIRSF000127">
    <property type="entry name" value="Xanthine_DH"/>
    <property type="match status" value="1"/>
</dbReference>
<dbReference type="Pfam" id="PF01315">
    <property type="entry name" value="Ald_Xan_dh_C"/>
    <property type="match status" value="1"/>
</dbReference>
<evidence type="ECO:0000256" key="6">
    <source>
        <dbReference type="ARBA" id="ARBA00022630"/>
    </source>
</evidence>
<evidence type="ECO:0000256" key="8">
    <source>
        <dbReference type="ARBA" id="ARBA00022723"/>
    </source>
</evidence>
<evidence type="ECO:0000256" key="17">
    <source>
        <dbReference type="ARBA" id="ARBA00049517"/>
    </source>
</evidence>
<accession>A0A2R2MQV9</accession>
<feature type="binding site" evidence="20">
    <location>
        <position position="73"/>
    </location>
    <ligand>
        <name>[2Fe-2S] cluster</name>
        <dbReference type="ChEBI" id="CHEBI:190135"/>
        <label>1</label>
    </ligand>
</feature>
<dbReference type="Gene3D" id="3.30.43.10">
    <property type="entry name" value="Uridine Diphospho-n-acetylenolpyruvylglucosamine Reductase, domain 2"/>
    <property type="match status" value="1"/>
</dbReference>
<dbReference type="FunFam" id="3.30.365.10:FF:000001">
    <property type="entry name" value="Xanthine dehydrogenase oxidase"/>
    <property type="match status" value="1"/>
</dbReference>
<feature type="binding site" evidence="20">
    <location>
        <position position="48"/>
    </location>
    <ligand>
        <name>[2Fe-2S] cluster</name>
        <dbReference type="ChEBI" id="CHEBI:190135"/>
        <label>1</label>
    </ligand>
</feature>
<feature type="domain" description="FAD-binding PCMH-type" evidence="22">
    <location>
        <begin position="223"/>
        <end position="311"/>
    </location>
</feature>
<comment type="cofactor">
    <cofactor evidence="1 19">
        <name>FAD</name>
        <dbReference type="ChEBI" id="CHEBI:57692"/>
    </cofactor>
</comment>
<dbReference type="FunFam" id="3.30.365.10:FF:000002">
    <property type="entry name" value="Xanthine dehydrogenase oxidase"/>
    <property type="match status" value="1"/>
</dbReference>
<dbReference type="InterPro" id="IPR036010">
    <property type="entry name" value="2Fe-2S_ferredoxin-like_sf"/>
</dbReference>
<dbReference type="PROSITE" id="PS00197">
    <property type="entry name" value="2FE2S_FER_1"/>
    <property type="match status" value="1"/>
</dbReference>
<evidence type="ECO:0000256" key="18">
    <source>
        <dbReference type="PIRSR" id="PIRSR000127-1"/>
    </source>
</evidence>
<dbReference type="FunFam" id="3.10.20.30:FF:000015">
    <property type="entry name" value="Aldehyde oxidase 1"/>
    <property type="match status" value="1"/>
</dbReference>
<evidence type="ECO:0000256" key="2">
    <source>
        <dbReference type="ARBA" id="ARBA00004275"/>
    </source>
</evidence>
<dbReference type="GO" id="GO:0005506">
    <property type="term" value="F:iron ion binding"/>
    <property type="evidence" value="ECO:0007669"/>
    <property type="project" value="InterPro"/>
</dbReference>
<dbReference type="SMART" id="SM01092">
    <property type="entry name" value="CO_deh_flav_C"/>
    <property type="match status" value="1"/>
</dbReference>
<comment type="catalytic activity">
    <reaction evidence="16">
        <text>xanthine + NAD(+) + H2O = urate + NADH + H(+)</text>
        <dbReference type="Rhea" id="RHEA:16669"/>
        <dbReference type="ChEBI" id="CHEBI:15377"/>
        <dbReference type="ChEBI" id="CHEBI:15378"/>
        <dbReference type="ChEBI" id="CHEBI:17712"/>
        <dbReference type="ChEBI" id="CHEBI:17775"/>
        <dbReference type="ChEBI" id="CHEBI:57540"/>
        <dbReference type="ChEBI" id="CHEBI:57945"/>
        <dbReference type="EC" id="1.17.1.4"/>
    </reaction>
</comment>
<dbReference type="SUPFAM" id="SSF56003">
    <property type="entry name" value="Molybdenum cofactor-binding domain"/>
    <property type="match status" value="1"/>
</dbReference>
<name>A0A2R2MQV9_LINAN</name>
<dbReference type="Gene3D" id="3.90.1170.50">
    <property type="entry name" value="Aldehyde oxidase/xanthine dehydrogenase, a/b hammerhead"/>
    <property type="match status" value="1"/>
</dbReference>
<dbReference type="InterPro" id="IPR005107">
    <property type="entry name" value="CO_DH_flav_C"/>
</dbReference>
<dbReference type="Gene3D" id="1.10.150.120">
    <property type="entry name" value="[2Fe-2S]-binding domain"/>
    <property type="match status" value="1"/>
</dbReference>
<comment type="similarity">
    <text evidence="3">Belongs to the xanthine dehydrogenase family.</text>
</comment>
<dbReference type="SUPFAM" id="SSF54292">
    <property type="entry name" value="2Fe-2S ferredoxin-like"/>
    <property type="match status" value="1"/>
</dbReference>
<dbReference type="PROSITE" id="PS51085">
    <property type="entry name" value="2FE2S_FER_2"/>
    <property type="match status" value="1"/>
</dbReference>
<dbReference type="STRING" id="7574.A0A2R2MQV9"/>
<dbReference type="PANTHER" id="PTHR45444">
    <property type="entry name" value="XANTHINE DEHYDROGENASE"/>
    <property type="match status" value="1"/>
</dbReference>
<keyword evidence="5 20" id="KW-0500">Molybdenum</keyword>
<dbReference type="SUPFAM" id="SSF54665">
    <property type="entry name" value="CO dehydrogenase molybdoprotein N-domain-like"/>
    <property type="match status" value="1"/>
</dbReference>
<evidence type="ECO:0000256" key="4">
    <source>
        <dbReference type="ARBA" id="ARBA00013123"/>
    </source>
</evidence>
<dbReference type="InterPro" id="IPR006058">
    <property type="entry name" value="2Fe2S_fd_BS"/>
</dbReference>
<feature type="binding site" evidence="20">
    <location>
        <position position="148"/>
    </location>
    <ligand>
        <name>[2Fe-2S] cluster</name>
        <dbReference type="ChEBI" id="CHEBI:190135"/>
        <label>2</label>
    </ligand>
</feature>
<evidence type="ECO:0000256" key="5">
    <source>
        <dbReference type="ARBA" id="ARBA00022505"/>
    </source>
</evidence>
<evidence type="ECO:0000256" key="10">
    <source>
        <dbReference type="ARBA" id="ARBA00023002"/>
    </source>
</evidence>
<dbReference type="Pfam" id="PF01799">
    <property type="entry name" value="Fer2_2"/>
    <property type="match status" value="1"/>
</dbReference>
<dbReference type="AlphaFoldDB" id="A0A2R2MQV9"/>
<dbReference type="InterPro" id="IPR016166">
    <property type="entry name" value="FAD-bd_PCMH"/>
</dbReference>
<sequence>MGADELVFFVNGKKIIEKNADPETTLLQYLRKILRLPGTKLGCGQGGCGACTVMISKYDQEQDKICHYASNACLVPLCSLHGLAVTTVEGIGSTKTRLHPVQEIIAKSHGTQCGFCTPGMVMSMYALLRNKPKPTEDEVENIFQGNLCRCTGYRPILEGFKTFSKDEPCCMGSKCCKNQTSNEEHVLDVAEPCDFVPVDTTQEPIFPPELKISNGFGTKFLTFKSERVTWLRPVFLKDLLELKSKYPNAMIVIGNTAVGLDTKYRKAHAQVMIAATHVPELHEVAVDDTGIHIGGAVSLARFGEILTETIRDITVFGWEYFVDTSPFRPRPSPDGYGIHDNPDVARGWPENCFFGRHFLHQNEFVFGYKQAQRRENAAAIVNAGMTVLFEDDTNIIKEMSVAFGGMSETSSLALTTSRRSVGRKWEDQLTSDVVQWLAEDFPSPPEGIGGQMAYKRALACSFFFKFFHRVQLELCRGPGMEGATVSPRHTLALPSLPRSISRGTQVFEEVPPDQPKHDAVGRPLQHSASLQHATGEAQYCDDMSLVDGELHLALVTSTRAHAKILSIDTSEALALPGVEAFFGHEDVPGSNIRMVLSSGEEIFASEEVTCYGQVIGAIVADTKTHAQRAAKAVKIEYEDLPTVFTISEAIAKESYYPHEAKAVIKSGDIERGFEQADHILEGEIKLGGQEHFYLETHVARAVPRGEDGEIEVFCSTQSPSTAQAIVARALGLPMNRVCIRTKRLGGGFGGKETRYVTLIPVAIAAFKLNRPVRGMLDRDEDMLISGGRHPFLGKYKVGIDNVGRFKGLEARVFLNAGNTSDVSPEVISASLQGFDNCYHIPNIVLTGVLCKTNLPSNTAFRGFGAPQAMLVMENIIEDVAVSLNIPSHRVREINMYKENDLTPNGNRLINCTVDRCWHEVIQQSRFCYKKEDIAKFNRDHRWKKRGVSLIPTKFLISNERFLEQGAALVHVYQEDGSVLITHGGVEMGQGLHTKMIQVASRALQLPVHKFHINETTTSAVPNTTATGGSKGSDLNGMAILNACKTLRHRLEPYIAGNPGGSWEDWVKAAYMDRISLSATGYYKVPDTWDDIYVPEGEQTTQRYYTYGAACSVVEIDCLTGDHVVLRTDIVMDVGRSLNPAIDIGQIEGAFAQGYGLFTIEQLRYSSEGRLITNGPNTYKIPGYGDIPVEFNVSLLKGASNPKAVYSSKGIGEPPLFLASSVFFAIKDAISSARAESGLKGRFRLDSPATAERIRMACEDQFTRKCSPNTHHTLRPRFIDV</sequence>
<feature type="binding site" evidence="20">
    <location>
        <position position="150"/>
    </location>
    <ligand>
        <name>[2Fe-2S] cluster</name>
        <dbReference type="ChEBI" id="CHEBI:190135"/>
        <label>2</label>
    </ligand>
</feature>
<evidence type="ECO:0000259" key="21">
    <source>
        <dbReference type="PROSITE" id="PS51085"/>
    </source>
</evidence>
<evidence type="ECO:0000256" key="19">
    <source>
        <dbReference type="PIRSR" id="PIRSR000127-2"/>
    </source>
</evidence>
<dbReference type="FunFam" id="3.30.365.10:FF:000003">
    <property type="entry name" value="Aldehyde oxidase 1"/>
    <property type="match status" value="1"/>
</dbReference>
<keyword evidence="14" id="KW-0576">Peroxisome</keyword>
<feature type="binding site" evidence="20">
    <location>
        <position position="113"/>
    </location>
    <ligand>
        <name>[2Fe-2S] cluster</name>
        <dbReference type="ChEBI" id="CHEBI:190135"/>
        <label>2</label>
    </ligand>
</feature>
<dbReference type="Proteomes" id="UP000085678">
    <property type="component" value="Unplaced"/>
</dbReference>
<dbReference type="EC" id="1.17.1.4" evidence="4"/>
<dbReference type="FunFam" id="3.90.1170.50:FF:000001">
    <property type="entry name" value="Aldehyde oxidase 1"/>
    <property type="match status" value="1"/>
</dbReference>
<keyword evidence="6" id="KW-0285">Flavoprotein</keyword>
<keyword evidence="12 20" id="KW-0411">Iron-sulfur</keyword>
<dbReference type="KEGG" id="lak:112042293"/>
<evidence type="ECO:0000256" key="12">
    <source>
        <dbReference type="ARBA" id="ARBA00023014"/>
    </source>
</evidence>
<dbReference type="Gene3D" id="3.10.20.30">
    <property type="match status" value="1"/>
</dbReference>
<keyword evidence="10" id="KW-0560">Oxidoreductase</keyword>
<dbReference type="InterPro" id="IPR008274">
    <property type="entry name" value="AldOxase/xan_DH_MoCoBD1"/>
</dbReference>
<dbReference type="PANTHER" id="PTHR45444:SF3">
    <property type="entry name" value="XANTHINE DEHYDROGENASE"/>
    <property type="match status" value="1"/>
</dbReference>
<keyword evidence="23" id="KW-1185">Reference proteome</keyword>
<dbReference type="Gene3D" id="3.30.365.10">
    <property type="entry name" value="Aldehyde oxidase/xanthine dehydrogenase, molybdopterin binding domain"/>
    <property type="match status" value="4"/>
</dbReference>
<evidence type="ECO:0000313" key="23">
    <source>
        <dbReference type="Proteomes" id="UP000085678"/>
    </source>
</evidence>
<dbReference type="InParanoid" id="A0A2R2MQV9"/>
<dbReference type="InterPro" id="IPR001041">
    <property type="entry name" value="2Fe-2S_ferredoxin-type"/>
</dbReference>
<dbReference type="Gene3D" id="3.30.390.50">
    <property type="entry name" value="CO dehydrogenase flavoprotein, C-terminal domain"/>
    <property type="match status" value="1"/>
</dbReference>
<evidence type="ECO:0000256" key="11">
    <source>
        <dbReference type="ARBA" id="ARBA00023004"/>
    </source>
</evidence>
<dbReference type="InterPro" id="IPR037165">
    <property type="entry name" value="AldOxase/xan_DH_Mopterin-bd_sf"/>
</dbReference>
<keyword evidence="8 20" id="KW-0479">Metal-binding</keyword>
<dbReference type="InterPro" id="IPR036884">
    <property type="entry name" value="2Fe-2S-bd_dom_sf"/>
</dbReference>
<dbReference type="GO" id="GO:0071949">
    <property type="term" value="F:FAD binding"/>
    <property type="evidence" value="ECO:0007669"/>
    <property type="project" value="InterPro"/>
</dbReference>
<dbReference type="PROSITE" id="PS51387">
    <property type="entry name" value="FAD_PCMH"/>
    <property type="match status" value="1"/>
</dbReference>
<dbReference type="FunFam" id="3.30.365.10:FF:000004">
    <property type="entry name" value="Xanthine dehydrogenase oxidase"/>
    <property type="match status" value="1"/>
</dbReference>
<feature type="binding site" evidence="19">
    <location>
        <position position="369"/>
    </location>
    <ligand>
        <name>FAD</name>
        <dbReference type="ChEBI" id="CHEBI:57692"/>
    </ligand>
</feature>
<dbReference type="InterPro" id="IPR046867">
    <property type="entry name" value="AldOxase/xan_DH_MoCoBD2"/>
</dbReference>